<proteinExistence type="predicted"/>
<name>A0ABU6HJF9_9RHOB</name>
<protein>
    <recommendedName>
        <fullName evidence="3">Aminomethyltransferase folate-binding domain-containing protein</fullName>
    </recommendedName>
</protein>
<gene>
    <name evidence="1" type="ORF">VK792_09805</name>
</gene>
<accession>A0ABU6HJF9</accession>
<reference evidence="1 2" key="1">
    <citation type="submission" date="2024-01" db="EMBL/GenBank/DDBJ databases">
        <title>Mesobacterium rodlantinim sp. nov., isolated from shallow sea hydrothermal systems off Kueishantao Island.</title>
        <authorList>
            <person name="Su Z."/>
            <person name="Tang K."/>
        </authorList>
    </citation>
    <scope>NUCLEOTIDE SEQUENCE [LARGE SCALE GENOMIC DNA]</scope>
    <source>
        <strain evidence="1 2">TK19101</strain>
    </source>
</reference>
<sequence>MVERDWASRMPDPGATLTGEGLLITCHRQAGATLVSGDLDAALAALAPGASMLGLLDPVPTVPFVLRIARDRALVCSDRPLGISGWHDSFAASSADDLYLEITVTGPRASEVVAACLSAPAGSPSTATLFAGIGALVAGLPDGVSLRVQTPDAAALWAHLARLIAVL</sequence>
<dbReference type="Proteomes" id="UP001348149">
    <property type="component" value="Unassembled WGS sequence"/>
</dbReference>
<dbReference type="RefSeq" id="WP_326297298.1">
    <property type="nucleotide sequence ID" value="NZ_JAYLLH010000011.1"/>
</dbReference>
<comment type="caution">
    <text evidence="1">The sequence shown here is derived from an EMBL/GenBank/DDBJ whole genome shotgun (WGS) entry which is preliminary data.</text>
</comment>
<keyword evidence="2" id="KW-1185">Reference proteome</keyword>
<dbReference type="EMBL" id="JAYLLH010000011">
    <property type="protein sequence ID" value="MEC3861578.1"/>
    <property type="molecule type" value="Genomic_DNA"/>
</dbReference>
<evidence type="ECO:0000313" key="1">
    <source>
        <dbReference type="EMBL" id="MEC3861578.1"/>
    </source>
</evidence>
<evidence type="ECO:0008006" key="3">
    <source>
        <dbReference type="Google" id="ProtNLM"/>
    </source>
</evidence>
<organism evidence="1 2">
    <name type="scientific">Mesobacterium hydrothermale</name>
    <dbReference type="NCBI Taxonomy" id="3111907"/>
    <lineage>
        <taxon>Bacteria</taxon>
        <taxon>Pseudomonadati</taxon>
        <taxon>Pseudomonadota</taxon>
        <taxon>Alphaproteobacteria</taxon>
        <taxon>Rhodobacterales</taxon>
        <taxon>Roseobacteraceae</taxon>
        <taxon>Mesobacterium</taxon>
    </lineage>
</organism>
<evidence type="ECO:0000313" key="2">
    <source>
        <dbReference type="Proteomes" id="UP001348149"/>
    </source>
</evidence>